<dbReference type="EMBL" id="CABVHJ010000003">
    <property type="protein sequence ID" value="VVM62249.1"/>
    <property type="molecule type" value="Genomic_DNA"/>
</dbReference>
<dbReference type="AlphaFoldDB" id="A0A5E6R0W7"/>
<organism evidence="1 2">
    <name type="scientific">Pseudomonas fluorescens</name>
    <dbReference type="NCBI Taxonomy" id="294"/>
    <lineage>
        <taxon>Bacteria</taxon>
        <taxon>Pseudomonadati</taxon>
        <taxon>Pseudomonadota</taxon>
        <taxon>Gammaproteobacteria</taxon>
        <taxon>Pseudomonadales</taxon>
        <taxon>Pseudomonadaceae</taxon>
        <taxon>Pseudomonas</taxon>
    </lineage>
</organism>
<name>A0A5E6R0W7_PSEFL</name>
<evidence type="ECO:0000313" key="2">
    <source>
        <dbReference type="Proteomes" id="UP000327167"/>
    </source>
</evidence>
<proteinExistence type="predicted"/>
<accession>A0A5E6R0W7</accession>
<reference evidence="1 2" key="1">
    <citation type="submission" date="2019-09" db="EMBL/GenBank/DDBJ databases">
        <authorList>
            <person name="Chandra G."/>
            <person name="Truman W A."/>
        </authorList>
    </citation>
    <scope>NUCLEOTIDE SEQUENCE [LARGE SCALE GENOMIC DNA]</scope>
    <source>
        <strain evidence="1">PS655</strain>
    </source>
</reference>
<protein>
    <submittedName>
        <fullName evidence="1">Uncharacterized protein</fullName>
    </submittedName>
</protein>
<evidence type="ECO:0000313" key="1">
    <source>
        <dbReference type="EMBL" id="VVM62249.1"/>
    </source>
</evidence>
<gene>
    <name evidence="1" type="ORF">PS655_01356</name>
</gene>
<sequence length="99" mass="11314">MPAMNGLSRMRVRVHFWKSVQIESIGANLNIRGRPFNSPTFIAQDGSRKDLGIKQGLQLFIRLNISTQIECQRSTINKAECKPAIRERSNCRQAWSFHG</sequence>
<dbReference type="Proteomes" id="UP000327167">
    <property type="component" value="Unassembled WGS sequence"/>
</dbReference>